<dbReference type="Pfam" id="PF00867">
    <property type="entry name" value="XPG_I"/>
    <property type="match status" value="1"/>
</dbReference>
<comment type="similarity">
    <text evidence="1">Belongs to the XPG/RAD2 endonuclease family. EXO1 subfamily.</text>
</comment>
<keyword evidence="1" id="KW-0227">DNA damage</keyword>
<feature type="compositionally biased region" description="Basic and acidic residues" evidence="2">
    <location>
        <begin position="59"/>
        <end position="69"/>
    </location>
</feature>
<sequence length="579" mass="64587">MGRCDSDGTLITQRFHFAQAPHPYRHVLGWYRLARELKEAGVSAVCVFDGKERNMAKAREAERRKEVQRKTAARGALEHDRSKRLRKLSSILHRFWHLDSAMREQASSLLRQLSMDSEQDAGFESPILKQGEPQRKLPYTFGAPRGPRLPLDDDILTSHFIADEALESTMEDGRLSLFSAAHDAQYYSLEPNLLVSEDPAGTIPPNHPWFQEITSPLSSESVLSPDVEHDVYTHVSSFHVDELHPALPSPEQPPSSLAVESVLTEDDVLNQLATLYLDYRQSVSKLVSLAAPLDPSLPSTPGVGDPDTQAEIVMTKAQYQLMLEEGSFWDTLVAEQEASSIPMEESALVKLSRTSDIMSASFERRMNPPTVQTYNECKEILQAMGVPCLESSGAFEAEALASSIVLNGLADYVASEDTDVLVYEAPLVRNLTNRHVPLTIVSGAEIRTTLQLDRASFVDFALLLGTDFSQRIKNVGPARALKFIREHRSIERVIELEKKYLPRIPHEAYIAQVEIARMVFGTLPPVPEKSLLEQGIIDEAGIIEVLQRYGLGRAVMNDGDWDYYVALEGNYFNDNPSAS</sequence>
<dbReference type="Gene3D" id="3.40.50.1010">
    <property type="entry name" value="5'-nuclease"/>
    <property type="match status" value="2"/>
</dbReference>
<keyword evidence="1" id="KW-0460">Magnesium</keyword>
<accession>A0A8H5H989</accession>
<keyword evidence="1" id="KW-0228">DNA excision</keyword>
<dbReference type="AlphaFoldDB" id="A0A8H5H989"/>
<feature type="region of interest" description="Disordered" evidence="2">
    <location>
        <begin position="59"/>
        <end position="79"/>
    </location>
</feature>
<dbReference type="GO" id="GO:0006310">
    <property type="term" value="P:DNA recombination"/>
    <property type="evidence" value="ECO:0007669"/>
    <property type="project" value="TreeGrafter"/>
</dbReference>
<keyword evidence="1" id="KW-0267">Excision nuclease</keyword>
<dbReference type="InterPro" id="IPR008918">
    <property type="entry name" value="HhH2"/>
</dbReference>
<keyword evidence="5" id="KW-1185">Reference proteome</keyword>
<protein>
    <recommendedName>
        <fullName evidence="1">Exonuclease 1</fullName>
        <ecNumber evidence="1">3.1.-.-</ecNumber>
    </recommendedName>
</protein>
<evidence type="ECO:0000313" key="4">
    <source>
        <dbReference type="EMBL" id="KAF5379098.1"/>
    </source>
</evidence>
<evidence type="ECO:0000256" key="1">
    <source>
        <dbReference type="RuleBase" id="RU910737"/>
    </source>
</evidence>
<name>A0A8H5H989_9AGAR</name>
<dbReference type="GO" id="GO:0003677">
    <property type="term" value="F:DNA binding"/>
    <property type="evidence" value="ECO:0007669"/>
    <property type="project" value="UniProtKB-UniRule"/>
</dbReference>
<dbReference type="GO" id="GO:0046872">
    <property type="term" value="F:metal ion binding"/>
    <property type="evidence" value="ECO:0007669"/>
    <property type="project" value="UniProtKB-UniRule"/>
</dbReference>
<dbReference type="SMART" id="SM00484">
    <property type="entry name" value="XPGI"/>
    <property type="match status" value="1"/>
</dbReference>
<dbReference type="PRINTS" id="PR00853">
    <property type="entry name" value="XPGRADSUPER"/>
</dbReference>
<keyword evidence="1" id="KW-0234">DNA repair</keyword>
<keyword evidence="1" id="KW-0540">Nuclease</keyword>
<reference evidence="4 5" key="1">
    <citation type="journal article" date="2020" name="ISME J.">
        <title>Uncovering the hidden diversity of litter-decomposition mechanisms in mushroom-forming fungi.</title>
        <authorList>
            <person name="Floudas D."/>
            <person name="Bentzer J."/>
            <person name="Ahren D."/>
            <person name="Johansson T."/>
            <person name="Persson P."/>
            <person name="Tunlid A."/>
        </authorList>
    </citation>
    <scope>NUCLEOTIDE SEQUENCE [LARGE SCALE GENOMIC DNA]</scope>
    <source>
        <strain evidence="4 5">CBS 661.87</strain>
    </source>
</reference>
<feature type="domain" description="XPG-I" evidence="3">
    <location>
        <begin position="382"/>
        <end position="452"/>
    </location>
</feature>
<dbReference type="InterPro" id="IPR036279">
    <property type="entry name" value="5-3_exonuclease_C_sf"/>
</dbReference>
<evidence type="ECO:0000256" key="2">
    <source>
        <dbReference type="SAM" id="MobiDB-lite"/>
    </source>
</evidence>
<keyword evidence="1" id="KW-0378">Hydrolase</keyword>
<keyword evidence="1" id="KW-0539">Nucleus</keyword>
<comment type="subcellular location">
    <subcellularLocation>
        <location evidence="1">Nucleus</location>
    </subcellularLocation>
</comment>
<dbReference type="GO" id="GO:0006298">
    <property type="term" value="P:mismatch repair"/>
    <property type="evidence" value="ECO:0007669"/>
    <property type="project" value="TreeGrafter"/>
</dbReference>
<dbReference type="GO" id="GO:0035312">
    <property type="term" value="F:5'-3' DNA exonuclease activity"/>
    <property type="evidence" value="ECO:0007669"/>
    <property type="project" value="UniProtKB-UniRule"/>
</dbReference>
<comment type="caution">
    <text evidence="4">The sequence shown here is derived from an EMBL/GenBank/DDBJ whole genome shotgun (WGS) entry which is preliminary data.</text>
</comment>
<proteinExistence type="inferred from homology"/>
<gene>
    <name evidence="4" type="ORF">D9615_005892</name>
</gene>
<organism evidence="4 5">
    <name type="scientific">Tricholomella constricta</name>
    <dbReference type="NCBI Taxonomy" id="117010"/>
    <lineage>
        <taxon>Eukaryota</taxon>
        <taxon>Fungi</taxon>
        <taxon>Dikarya</taxon>
        <taxon>Basidiomycota</taxon>
        <taxon>Agaricomycotina</taxon>
        <taxon>Agaricomycetes</taxon>
        <taxon>Agaricomycetidae</taxon>
        <taxon>Agaricales</taxon>
        <taxon>Tricholomatineae</taxon>
        <taxon>Lyophyllaceae</taxon>
        <taxon>Tricholomella</taxon>
    </lineage>
</organism>
<keyword evidence="1" id="KW-0479">Metal-binding</keyword>
<dbReference type="SUPFAM" id="SSF47807">
    <property type="entry name" value="5' to 3' exonuclease, C-terminal subdomain"/>
    <property type="match status" value="1"/>
</dbReference>
<comment type="cofactor">
    <cofactor evidence="1">
        <name>Mg(2+)</name>
        <dbReference type="ChEBI" id="CHEBI:18420"/>
    </cofactor>
    <text evidence="1">Binds 2 magnesium ions per subunit. They probably participate in the reaction catalyzed by the enzyme. May bind an additional third magnesium ion after substrate binding.</text>
</comment>
<keyword evidence="1" id="KW-0269">Exonuclease</keyword>
<dbReference type="SMART" id="SM00279">
    <property type="entry name" value="HhH2"/>
    <property type="match status" value="1"/>
</dbReference>
<dbReference type="InterPro" id="IPR006084">
    <property type="entry name" value="XPG/Rad2"/>
</dbReference>
<dbReference type="PANTHER" id="PTHR11081">
    <property type="entry name" value="FLAP ENDONUCLEASE FAMILY MEMBER"/>
    <property type="match status" value="1"/>
</dbReference>
<comment type="function">
    <text evidence="1">5'-&gt;3' double-stranded DNA exonuclease which may also possess a cryptic 3'-&gt;5' double-stranded DNA exonuclease activity. Functions in DNA mismatch repair.</text>
</comment>
<dbReference type="OrthoDB" id="31113at2759"/>
<dbReference type="SUPFAM" id="SSF88723">
    <property type="entry name" value="PIN domain-like"/>
    <property type="match status" value="1"/>
</dbReference>
<dbReference type="EC" id="3.1.-.-" evidence="1"/>
<dbReference type="Gene3D" id="1.10.150.20">
    <property type="entry name" value="5' to 3' exonuclease, C-terminal subdomain"/>
    <property type="match status" value="1"/>
</dbReference>
<keyword evidence="1" id="KW-0238">DNA-binding</keyword>
<evidence type="ECO:0000313" key="5">
    <source>
        <dbReference type="Proteomes" id="UP000565441"/>
    </source>
</evidence>
<dbReference type="InterPro" id="IPR029060">
    <property type="entry name" value="PIN-like_dom_sf"/>
</dbReference>
<dbReference type="Proteomes" id="UP000565441">
    <property type="component" value="Unassembled WGS sequence"/>
</dbReference>
<dbReference type="GO" id="GO:0017108">
    <property type="term" value="F:5'-flap endonuclease activity"/>
    <property type="evidence" value="ECO:0007669"/>
    <property type="project" value="TreeGrafter"/>
</dbReference>
<evidence type="ECO:0000259" key="3">
    <source>
        <dbReference type="SMART" id="SM00484"/>
    </source>
</evidence>
<dbReference type="InterPro" id="IPR006086">
    <property type="entry name" value="XPG-I_dom"/>
</dbReference>
<dbReference type="GO" id="GO:0005634">
    <property type="term" value="C:nucleus"/>
    <property type="evidence" value="ECO:0007669"/>
    <property type="project" value="UniProtKB-SubCell"/>
</dbReference>
<dbReference type="PANTHER" id="PTHR11081:SF8">
    <property type="entry name" value="EXONUCLEASE 1"/>
    <property type="match status" value="1"/>
</dbReference>
<dbReference type="EMBL" id="JAACJP010000017">
    <property type="protein sequence ID" value="KAF5379098.1"/>
    <property type="molecule type" value="Genomic_DNA"/>
</dbReference>